<keyword evidence="2" id="KW-1185">Reference proteome</keyword>
<dbReference type="EMBL" id="SHKW01000001">
    <property type="protein sequence ID" value="RZU41746.1"/>
    <property type="molecule type" value="Genomic_DNA"/>
</dbReference>
<proteinExistence type="predicted"/>
<protein>
    <submittedName>
        <fullName evidence="1">Uncharacterized protein</fullName>
    </submittedName>
</protein>
<comment type="caution">
    <text evidence="1">The sequence shown here is derived from an EMBL/GenBank/DDBJ whole genome shotgun (WGS) entry which is preliminary data.</text>
</comment>
<evidence type="ECO:0000313" key="1">
    <source>
        <dbReference type="EMBL" id="RZU41746.1"/>
    </source>
</evidence>
<name>A0A4V6MFV3_9BACT</name>
<dbReference type="Proteomes" id="UP000292958">
    <property type="component" value="Unassembled WGS sequence"/>
</dbReference>
<gene>
    <name evidence="1" type="ORF">BDD14_3279</name>
</gene>
<accession>A0A4V6MFV3</accession>
<sequence>MSLGLAALAREFDINRGAVSLYGIGRIFGHAL</sequence>
<dbReference type="AlphaFoldDB" id="A0A4V6MFV3"/>
<organism evidence="1 2">
    <name type="scientific">Edaphobacter modestus</name>
    <dbReference type="NCBI Taxonomy" id="388466"/>
    <lineage>
        <taxon>Bacteria</taxon>
        <taxon>Pseudomonadati</taxon>
        <taxon>Acidobacteriota</taxon>
        <taxon>Terriglobia</taxon>
        <taxon>Terriglobales</taxon>
        <taxon>Acidobacteriaceae</taxon>
        <taxon>Edaphobacter</taxon>
    </lineage>
</organism>
<reference evidence="1 2" key="1">
    <citation type="submission" date="2019-02" db="EMBL/GenBank/DDBJ databases">
        <title>Genomic Encyclopedia of Archaeal and Bacterial Type Strains, Phase II (KMG-II): from individual species to whole genera.</title>
        <authorList>
            <person name="Goeker M."/>
        </authorList>
    </citation>
    <scope>NUCLEOTIDE SEQUENCE [LARGE SCALE GENOMIC DNA]</scope>
    <source>
        <strain evidence="1 2">DSM 18101</strain>
    </source>
</reference>
<evidence type="ECO:0000313" key="2">
    <source>
        <dbReference type="Proteomes" id="UP000292958"/>
    </source>
</evidence>